<organism evidence="1 2">
    <name type="scientific">Pseudomonas gingeri</name>
    <dbReference type="NCBI Taxonomy" id="117681"/>
    <lineage>
        <taxon>Bacteria</taxon>
        <taxon>Pseudomonadati</taxon>
        <taxon>Pseudomonadota</taxon>
        <taxon>Gammaproteobacteria</taxon>
        <taxon>Pseudomonadales</taxon>
        <taxon>Pseudomonadaceae</taxon>
        <taxon>Pseudomonas</taxon>
    </lineage>
</organism>
<protein>
    <recommendedName>
        <fullName evidence="3">DUF3077 domain-containing protein</fullName>
    </recommendedName>
</protein>
<comment type="caution">
    <text evidence="1">The sequence shown here is derived from an EMBL/GenBank/DDBJ whole genome shotgun (WGS) entry which is preliminary data.</text>
</comment>
<dbReference type="Pfam" id="PF19619">
    <property type="entry name" value="DUF6124"/>
    <property type="match status" value="1"/>
</dbReference>
<name>A0A7Y7WCF9_9PSED</name>
<dbReference type="AlphaFoldDB" id="A0A7Y7WCF9"/>
<evidence type="ECO:0008006" key="3">
    <source>
        <dbReference type="Google" id="ProtNLM"/>
    </source>
</evidence>
<dbReference type="Proteomes" id="UP000582981">
    <property type="component" value="Unassembled WGS sequence"/>
</dbReference>
<evidence type="ECO:0000313" key="1">
    <source>
        <dbReference type="EMBL" id="NWB46840.1"/>
    </source>
</evidence>
<accession>A0A7Y7WCF9</accession>
<reference evidence="1 2" key="1">
    <citation type="submission" date="2020-04" db="EMBL/GenBank/DDBJ databases">
        <title>Molecular characterization of pseudomonads from Agaricus bisporus reveal novel blotch 2 pathogens in Western Europe.</title>
        <authorList>
            <person name="Taparia T."/>
            <person name="Krijger M."/>
            <person name="Haynes E."/>
            <person name="Elpinstone J.G."/>
            <person name="Noble R."/>
            <person name="Van Der Wolf J."/>
        </authorList>
    </citation>
    <scope>NUCLEOTIDE SEQUENCE [LARGE SCALE GENOMIC DNA]</scope>
    <source>
        <strain evidence="1 2">F1001</strain>
    </source>
</reference>
<sequence length="106" mass="11765">MFKITPNPPVAEDLASPAFRLAAERAFAHYELPATRTPPRKRQSRNTEETLLHIYEVLQSASATAYESADNLQGSQRKLALGAVHLIDMAQQEMDGLFDEPQAVTI</sequence>
<evidence type="ECO:0000313" key="2">
    <source>
        <dbReference type="Proteomes" id="UP000582981"/>
    </source>
</evidence>
<dbReference type="EMBL" id="JACAPU010000013">
    <property type="protein sequence ID" value="NWB46840.1"/>
    <property type="molecule type" value="Genomic_DNA"/>
</dbReference>
<proteinExistence type="predicted"/>
<dbReference type="RefSeq" id="WP_177143990.1">
    <property type="nucleotide sequence ID" value="NZ_JACAPU010000013.1"/>
</dbReference>
<gene>
    <name evidence="1" type="ORF">HX829_10060</name>
</gene>